<evidence type="ECO:0008006" key="6">
    <source>
        <dbReference type="Google" id="ProtNLM"/>
    </source>
</evidence>
<keyword evidence="1" id="KW-0594">Phospholipid biosynthesis</keyword>
<keyword evidence="2" id="KW-1208">Phospholipid metabolism</keyword>
<dbReference type="Proteomes" id="UP000759131">
    <property type="component" value="Unassembled WGS sequence"/>
</dbReference>
<sequence length="981" mass="113297">MTAKIADRNNNEMMLRGSTPPSIKEKCYDLCRDYLGGVWLNVTVDDIEVKRLSGGLTNQSYYCALNEDKRHDISEDIPQEIMKYYKHKWFEMNDQKNPILIQELAQKLARIHSTVVPIKKTENWIFKYFDDSYNKAYKLFDINALINECNCKTLKTHDLKQELEWMKDLIIKTDSPMTFSHLDFRGCNVMITETDGIVICDFEYGCYGCRGFDFGSLFGEWGRKWGDFMTYVEFPDDNTIRPFIEFYIKESTKIVGEKGSTPPSIKEKCYDLCRDYLGGVWLNVTVDDIEVKRLSGGLTNQSYYCALNERQRNDSSEDKPQEVLIRLYQEKHFNNSENERFNDTIISTIMFENGLGPKVMFFIKLKHKWFELNDQKNPILVQELAQKLAKIHLTVVPIKKTENWIFKYFDDSYNKAYKLFDINALIDECNCETLKTHDLKQELEWMKDLIIKTDSPVTFTHLDFRGSNIMITETDGIVICDFEYVCYGCRGFDLGALFAEWGRKCGEYMAYVEFPDDNTIRPFIESYIEESIDIFEEKFTNDTRNTFQHILKETKKPLELHHCSKFRNSHLESKVCFTMWSNLLLIIMVGLLVHESTAGPFTYGACQTACNAGWVLCCSIGGGVAGTYTVVGAAAVLAECSKIQGACMAALIRQLSCDSAIFKLQRGSTPDSIQDSCFLLCREYLGGVWLNVTVGDIEVKRLSGGLTNQLYYCAVNEDKRTINDNVPQEVAILLYQNKHFNHSDINGIERLTDVIIAQSMSDKGLGPKIYGLFASGQILKYYKHRSFRVDEQKNPKLVRELAQKLARLHSTSVPIKKFSNWIPNYFDEYYSEANSRFELQTLYEECNCETFKTHDLDTELEWLKKLIVETDSPVMFTHVDLRGSNIMVTETDGIVLCDFEYSCNDYRGFDFGTLFTEWDVGYEWGVGGFTDDNNIIPFIESYIEESVKIVGQDFARDERNSLKHIMKEVKVTTENIYKNGL</sequence>
<protein>
    <recommendedName>
        <fullName evidence="6">Aminoglycoside phosphotransferase domain-containing protein</fullName>
    </recommendedName>
</protein>
<feature type="non-terminal residue" evidence="4">
    <location>
        <position position="1"/>
    </location>
</feature>
<dbReference type="EMBL" id="CAJPIZ010003635">
    <property type="protein sequence ID" value="CAG2106607.1"/>
    <property type="molecule type" value="Genomic_DNA"/>
</dbReference>
<dbReference type="GO" id="GO:0005737">
    <property type="term" value="C:cytoplasm"/>
    <property type="evidence" value="ECO:0007669"/>
    <property type="project" value="TreeGrafter"/>
</dbReference>
<keyword evidence="1" id="KW-0444">Lipid biosynthesis</keyword>
<dbReference type="PANTHER" id="PTHR22603">
    <property type="entry name" value="CHOLINE/ETHANOALAMINE KINASE"/>
    <property type="match status" value="1"/>
</dbReference>
<comment type="similarity">
    <text evidence="3">Belongs to the choline/ethanolamine kinase family.</text>
</comment>
<evidence type="ECO:0000256" key="2">
    <source>
        <dbReference type="ARBA" id="ARBA00023264"/>
    </source>
</evidence>
<evidence type="ECO:0000256" key="1">
    <source>
        <dbReference type="ARBA" id="ARBA00023209"/>
    </source>
</evidence>
<dbReference type="GO" id="GO:0004305">
    <property type="term" value="F:ethanolamine kinase activity"/>
    <property type="evidence" value="ECO:0007669"/>
    <property type="project" value="UniProtKB-EC"/>
</dbReference>
<dbReference type="InterPro" id="IPR011009">
    <property type="entry name" value="Kinase-like_dom_sf"/>
</dbReference>
<dbReference type="OrthoDB" id="6516455at2759"/>
<keyword evidence="1" id="KW-0443">Lipid metabolism</keyword>
<evidence type="ECO:0000313" key="5">
    <source>
        <dbReference type="Proteomes" id="UP000759131"/>
    </source>
</evidence>
<dbReference type="Gene3D" id="3.30.200.20">
    <property type="entry name" value="Phosphorylase Kinase, domain 1"/>
    <property type="match status" value="3"/>
</dbReference>
<dbReference type="PANTHER" id="PTHR22603:SF93">
    <property type="entry name" value="RE24176P"/>
    <property type="match status" value="1"/>
</dbReference>
<dbReference type="EMBL" id="OC858210">
    <property type="protein sequence ID" value="CAD7626177.1"/>
    <property type="molecule type" value="Genomic_DNA"/>
</dbReference>
<dbReference type="Pfam" id="PF01633">
    <property type="entry name" value="Choline_kinase"/>
    <property type="match status" value="3"/>
</dbReference>
<keyword evidence="5" id="KW-1185">Reference proteome</keyword>
<proteinExistence type="inferred from homology"/>
<dbReference type="SUPFAM" id="SSF56112">
    <property type="entry name" value="Protein kinase-like (PK-like)"/>
    <property type="match status" value="3"/>
</dbReference>
<dbReference type="Gene3D" id="3.90.1200.10">
    <property type="match status" value="3"/>
</dbReference>
<dbReference type="AlphaFoldDB" id="A0A7R9KNM4"/>
<evidence type="ECO:0000313" key="4">
    <source>
        <dbReference type="EMBL" id="CAD7626177.1"/>
    </source>
</evidence>
<gene>
    <name evidence="4" type="ORF">OSB1V03_LOCUS6610</name>
</gene>
<accession>A0A7R9KNM4</accession>
<organism evidence="4">
    <name type="scientific">Medioppia subpectinata</name>
    <dbReference type="NCBI Taxonomy" id="1979941"/>
    <lineage>
        <taxon>Eukaryota</taxon>
        <taxon>Metazoa</taxon>
        <taxon>Ecdysozoa</taxon>
        <taxon>Arthropoda</taxon>
        <taxon>Chelicerata</taxon>
        <taxon>Arachnida</taxon>
        <taxon>Acari</taxon>
        <taxon>Acariformes</taxon>
        <taxon>Sarcoptiformes</taxon>
        <taxon>Oribatida</taxon>
        <taxon>Brachypylina</taxon>
        <taxon>Oppioidea</taxon>
        <taxon>Oppiidae</taxon>
        <taxon>Medioppia</taxon>
    </lineage>
</organism>
<reference evidence="4" key="1">
    <citation type="submission" date="2020-11" db="EMBL/GenBank/DDBJ databases">
        <authorList>
            <person name="Tran Van P."/>
        </authorList>
    </citation>
    <scope>NUCLEOTIDE SEQUENCE</scope>
</reference>
<name>A0A7R9KNM4_9ACAR</name>
<evidence type="ECO:0000256" key="3">
    <source>
        <dbReference type="ARBA" id="ARBA00038211"/>
    </source>
</evidence>
<dbReference type="GO" id="GO:0006646">
    <property type="term" value="P:phosphatidylethanolamine biosynthetic process"/>
    <property type="evidence" value="ECO:0007669"/>
    <property type="project" value="TreeGrafter"/>
</dbReference>